<comment type="caution">
    <text evidence="1">The sequence shown here is derived from an EMBL/GenBank/DDBJ whole genome shotgun (WGS) entry which is preliminary data.</text>
</comment>
<keyword evidence="2" id="KW-1185">Reference proteome</keyword>
<dbReference type="Gene3D" id="3.30.110.40">
    <property type="entry name" value="TusA-like domain"/>
    <property type="match status" value="1"/>
</dbReference>
<dbReference type="Proteomes" id="UP000262882">
    <property type="component" value="Unassembled WGS sequence"/>
</dbReference>
<dbReference type="RefSeq" id="WP_117401137.1">
    <property type="nucleotide sequence ID" value="NZ_QVNQ01000005.1"/>
</dbReference>
<dbReference type="CDD" id="cd00291">
    <property type="entry name" value="SirA_YedF_YeeD"/>
    <property type="match status" value="1"/>
</dbReference>
<dbReference type="SUPFAM" id="SSF64307">
    <property type="entry name" value="SirA-like"/>
    <property type="match status" value="1"/>
</dbReference>
<evidence type="ECO:0000313" key="2">
    <source>
        <dbReference type="Proteomes" id="UP000262882"/>
    </source>
</evidence>
<organism evidence="1 2">
    <name type="scientific">Actinomadura spongiicola</name>
    <dbReference type="NCBI Taxonomy" id="2303421"/>
    <lineage>
        <taxon>Bacteria</taxon>
        <taxon>Bacillati</taxon>
        <taxon>Actinomycetota</taxon>
        <taxon>Actinomycetes</taxon>
        <taxon>Streptosporangiales</taxon>
        <taxon>Thermomonosporaceae</taxon>
        <taxon>Actinomadura</taxon>
    </lineage>
</organism>
<evidence type="ECO:0000313" key="1">
    <source>
        <dbReference type="EMBL" id="RFS84457.1"/>
    </source>
</evidence>
<proteinExistence type="predicted"/>
<dbReference type="AlphaFoldDB" id="A0A372GGF0"/>
<dbReference type="InterPro" id="IPR036868">
    <property type="entry name" value="TusA-like_sf"/>
</dbReference>
<gene>
    <name evidence="1" type="ORF">D0T12_19730</name>
</gene>
<name>A0A372GGF0_9ACTN</name>
<accession>A0A372GGF0</accession>
<sequence length="91" mass="9584">MNTDPVVIDGGDRSCVRLLLELRGHIAGLAPGTVVHLIASDPVAPIDLPAWCHLTGHVYLGPVPGAETPTYALRVAADANPTSAESPWRPR</sequence>
<keyword evidence="1" id="KW-0808">Transferase</keyword>
<reference evidence="1 2" key="1">
    <citation type="submission" date="2018-08" db="EMBL/GenBank/DDBJ databases">
        <title>Actinomadura spongicola sp. nov., isolated from marine sponge Leucetta chagosensis.</title>
        <authorList>
            <person name="Li L."/>
            <person name="Lin H.W."/>
        </authorList>
    </citation>
    <scope>NUCLEOTIDE SEQUENCE [LARGE SCALE GENOMIC DNA]</scope>
    <source>
        <strain evidence="1 2">LHW52907</strain>
    </source>
</reference>
<dbReference type="EMBL" id="QVNQ01000005">
    <property type="protein sequence ID" value="RFS84457.1"/>
    <property type="molecule type" value="Genomic_DNA"/>
</dbReference>
<dbReference type="OrthoDB" id="8636759at2"/>
<protein>
    <submittedName>
        <fullName evidence="1">Sulfurtransferase TusA family protein</fullName>
    </submittedName>
</protein>
<dbReference type="GO" id="GO:0016740">
    <property type="term" value="F:transferase activity"/>
    <property type="evidence" value="ECO:0007669"/>
    <property type="project" value="UniProtKB-KW"/>
</dbReference>